<name>A0ABX0EZL6_9BACL</name>
<dbReference type="PROSITE" id="PS51257">
    <property type="entry name" value="PROKAR_LIPOPROTEIN"/>
    <property type="match status" value="1"/>
</dbReference>
<dbReference type="EMBL" id="JAAFGS010000001">
    <property type="protein sequence ID" value="NGZ74183.1"/>
    <property type="molecule type" value="Genomic_DNA"/>
</dbReference>
<feature type="signal peptide" evidence="2">
    <location>
        <begin position="1"/>
        <end position="20"/>
    </location>
</feature>
<evidence type="ECO:0000256" key="1">
    <source>
        <dbReference type="SAM" id="MobiDB-lite"/>
    </source>
</evidence>
<dbReference type="InterPro" id="IPR011438">
    <property type="entry name" value="DUF1541"/>
</dbReference>
<feature type="domain" description="DUF1541" evidence="3">
    <location>
        <begin position="134"/>
        <end position="185"/>
    </location>
</feature>
<keyword evidence="5" id="KW-1185">Reference proteome</keyword>
<feature type="region of interest" description="Disordered" evidence="1">
    <location>
        <begin position="25"/>
        <end position="57"/>
    </location>
</feature>
<reference evidence="4 5" key="1">
    <citation type="submission" date="2020-01" db="EMBL/GenBank/DDBJ databases">
        <title>Polyphasic characterisation and genomic insights into a novel alkali tolerant bacterium VR-M41.</title>
        <authorList>
            <person name="Vemuluri V.R."/>
        </authorList>
    </citation>
    <scope>NUCLEOTIDE SEQUENCE [LARGE SCALE GENOMIC DNA]</scope>
    <source>
        <strain evidence="4 5">VR-M41</strain>
    </source>
</reference>
<dbReference type="Proteomes" id="UP000800303">
    <property type="component" value="Unassembled WGS sequence"/>
</dbReference>
<protein>
    <submittedName>
        <fullName evidence="4">YdhK family protein</fullName>
    </submittedName>
</protein>
<accession>A0ABX0EZL6</accession>
<dbReference type="Gene3D" id="2.30.30.1210">
    <property type="entry name" value="Domain of unknown function DUF1541"/>
    <property type="match status" value="1"/>
</dbReference>
<feature type="chain" id="PRO_5047111011" evidence="2">
    <location>
        <begin position="21"/>
        <end position="191"/>
    </location>
</feature>
<organism evidence="4 5">
    <name type="scientific">Saccharibacillus alkalitolerans</name>
    <dbReference type="NCBI Taxonomy" id="2705290"/>
    <lineage>
        <taxon>Bacteria</taxon>
        <taxon>Bacillati</taxon>
        <taxon>Bacillota</taxon>
        <taxon>Bacilli</taxon>
        <taxon>Bacillales</taxon>
        <taxon>Paenibacillaceae</taxon>
        <taxon>Saccharibacillus</taxon>
    </lineage>
</organism>
<proteinExistence type="predicted"/>
<dbReference type="RefSeq" id="WP_166272211.1">
    <property type="nucleotide sequence ID" value="NZ_JAAFGS010000001.1"/>
</dbReference>
<evidence type="ECO:0000256" key="2">
    <source>
        <dbReference type="SAM" id="SignalP"/>
    </source>
</evidence>
<sequence>MKRSLNWLFAAAAASSMLLAGCSGKTPETGKAPAVTESESEQSSMADMHHGSSGEMPAGLKDAADAAYPVGAEVTIHADHMPGMEGARAVVSGAYDTTIYSVSYTPTDGGEPVKGHKWVIREEVKPSDSREPAQGDTVTIEADHMAGMKGAEATIETADQGVAYMLDYTPTTGGEPVKNHMWVTEDELSAE</sequence>
<evidence type="ECO:0000313" key="4">
    <source>
        <dbReference type="EMBL" id="NGZ74183.1"/>
    </source>
</evidence>
<gene>
    <name evidence="4" type="ORF">GYN08_02560</name>
</gene>
<feature type="domain" description="DUF1541" evidence="3">
    <location>
        <begin position="70"/>
        <end position="120"/>
    </location>
</feature>
<dbReference type="Pfam" id="PF07563">
    <property type="entry name" value="DUF1541"/>
    <property type="match status" value="2"/>
</dbReference>
<evidence type="ECO:0000313" key="5">
    <source>
        <dbReference type="Proteomes" id="UP000800303"/>
    </source>
</evidence>
<keyword evidence="2" id="KW-0732">Signal</keyword>
<comment type="caution">
    <text evidence="4">The sequence shown here is derived from an EMBL/GenBank/DDBJ whole genome shotgun (WGS) entry which is preliminary data.</text>
</comment>
<evidence type="ECO:0000259" key="3">
    <source>
        <dbReference type="Pfam" id="PF07563"/>
    </source>
</evidence>